<dbReference type="RefSeq" id="WP_092741396.1">
    <property type="nucleotide sequence ID" value="NZ_FMZC01000003.1"/>
</dbReference>
<dbReference type="Gene3D" id="1.20.120.450">
    <property type="entry name" value="dinb family like domain"/>
    <property type="match status" value="1"/>
</dbReference>
<keyword evidence="2" id="KW-1185">Reference proteome</keyword>
<evidence type="ECO:0000313" key="1">
    <source>
        <dbReference type="EMBL" id="SDC76674.1"/>
    </source>
</evidence>
<sequence length="170" mass="18789">MTAFMYTASVPVFRQMLGSLKDVLSKTEAHATARKIDPDALLQARLFPDMFPLARQVLVACDFAKGIAARLAGAEVPSMPDNERPGFADLQARLDAVLAFIDGLPAASFEEAATRQITLQPGTPREKQFAGEHYLLHYGLPQFFFHVNATYAIARHNGVELGKRDYMGKY</sequence>
<proteinExistence type="predicted"/>
<reference evidence="1 2" key="1">
    <citation type="submission" date="2016-10" db="EMBL/GenBank/DDBJ databases">
        <authorList>
            <person name="de Groot N.N."/>
        </authorList>
    </citation>
    <scope>NUCLEOTIDE SEQUENCE [LARGE SCALE GENOMIC DNA]</scope>
    <source>
        <strain evidence="1 2">DSM 16619</strain>
    </source>
</reference>
<dbReference type="InterPro" id="IPR034660">
    <property type="entry name" value="DinB/YfiT-like"/>
</dbReference>
<dbReference type="SUPFAM" id="SSF109854">
    <property type="entry name" value="DinB/YfiT-like putative metalloenzymes"/>
    <property type="match status" value="1"/>
</dbReference>
<organism evidence="1 2">
    <name type="scientific">Paracidovorax valerianellae</name>
    <dbReference type="NCBI Taxonomy" id="187868"/>
    <lineage>
        <taxon>Bacteria</taxon>
        <taxon>Pseudomonadati</taxon>
        <taxon>Pseudomonadota</taxon>
        <taxon>Betaproteobacteria</taxon>
        <taxon>Burkholderiales</taxon>
        <taxon>Comamonadaceae</taxon>
        <taxon>Paracidovorax</taxon>
    </lineage>
</organism>
<dbReference type="InterPro" id="IPR018531">
    <property type="entry name" value="DUF1993"/>
</dbReference>
<dbReference type="Proteomes" id="UP000198781">
    <property type="component" value="Unassembled WGS sequence"/>
</dbReference>
<dbReference type="PANTHER" id="PTHR36922">
    <property type="entry name" value="BLL2446 PROTEIN"/>
    <property type="match status" value="1"/>
</dbReference>
<evidence type="ECO:0000313" key="2">
    <source>
        <dbReference type="Proteomes" id="UP000198781"/>
    </source>
</evidence>
<dbReference type="STRING" id="187868.SAMN05192589_103178"/>
<accession>A0A1G6PAP7</accession>
<gene>
    <name evidence="1" type="ORF">SAMN05192589_103178</name>
</gene>
<dbReference type="OrthoDB" id="338237at2"/>
<protein>
    <recommendedName>
        <fullName evidence="3">DUF1993 domain-containing protein</fullName>
    </recommendedName>
</protein>
<dbReference type="Pfam" id="PF09351">
    <property type="entry name" value="DUF1993"/>
    <property type="match status" value="1"/>
</dbReference>
<evidence type="ECO:0008006" key="3">
    <source>
        <dbReference type="Google" id="ProtNLM"/>
    </source>
</evidence>
<dbReference type="AlphaFoldDB" id="A0A1G6PAP7"/>
<name>A0A1G6PAP7_9BURK</name>
<dbReference type="EMBL" id="FMZC01000003">
    <property type="protein sequence ID" value="SDC76674.1"/>
    <property type="molecule type" value="Genomic_DNA"/>
</dbReference>
<dbReference type="PANTHER" id="PTHR36922:SF1">
    <property type="entry name" value="DUF1993 DOMAIN-CONTAINING PROTEIN"/>
    <property type="match status" value="1"/>
</dbReference>